<dbReference type="PROSITE" id="PS50887">
    <property type="entry name" value="GGDEF"/>
    <property type="match status" value="1"/>
</dbReference>
<dbReference type="InterPro" id="IPR035965">
    <property type="entry name" value="PAS-like_dom_sf"/>
</dbReference>
<dbReference type="Pfam" id="PF13426">
    <property type="entry name" value="PAS_9"/>
    <property type="match status" value="1"/>
</dbReference>
<evidence type="ECO:0000259" key="7">
    <source>
        <dbReference type="PROSITE" id="PS50112"/>
    </source>
</evidence>
<keyword evidence="2" id="KW-1003">Cell membrane</keyword>
<evidence type="ECO:0000256" key="4">
    <source>
        <dbReference type="ARBA" id="ARBA00022989"/>
    </source>
</evidence>
<dbReference type="InterPro" id="IPR043128">
    <property type="entry name" value="Rev_trsase/Diguanyl_cyclase"/>
</dbReference>
<gene>
    <name evidence="11" type="ORF">LLY24_14385</name>
</gene>
<dbReference type="InterPro" id="IPR000700">
    <property type="entry name" value="PAS-assoc_C"/>
</dbReference>
<keyword evidence="3 6" id="KW-0812">Transmembrane</keyword>
<feature type="domain" description="GGDEF" evidence="10">
    <location>
        <begin position="463"/>
        <end position="601"/>
    </location>
</feature>
<sequence>MLFGGLLLQQYRDEVAAAEGRNAAKASVVVEWAKSVFSLSGQALMGVAELVDAQGMPNAESQASMSAALRERNRYMALVDELGVLDRDGIVVASSDQAHYAGSDFADSELFTRLRSGEVEEAVTPLYWSESGQAYFFGHGRRLIDAKGRFLGVAIARVSPRVFTETVLSMQIGQGESIALVDPAIRLIARNPQVEEYAPGQRLVAPMTQAALAQGENHWSHIFWSPLDQRKRLFWLERVDSYPLWVVVGVDMAEVLAGWRQRLSIFACLWCLIGLLGAWGVRHYVRRLTLAQQLEKRLREREQARAELSVIAAAFQANLGILITDARGRILRANAMFTRITGYSEAEIVGRHPRMFSSGQHDALFYRELWRSVREQGHWEGEIWNRHKHGELLPQWLAISAVRDTQGVLSHFVATVMDISERKAAEEEIHQLAFFDSVTGLANRRLFMDRLSAALKQGARHQRFGALLFIDIDHFKQVNDTLGHHAGDRLLAGVAGSLTRRLRESDTLARLGGDEFAVLIEALDDDPARAAELAERIAHKLMAAISETSALFDQSLSISASVGIALLDDPYVSVDEYLQRADMAVFQAKAQGRDRFCFFDPEMQEALLASIRLERDMRQAATLDQWQLYYQPQVDEQGVITGAEALLRWAHPERGVVSPAEFIPLLESTQLINDVGAWALERACEQLVVWASQPQFAALTVSVNISPMQFRERHFVARLEEIFTRTQVPLSRLKLEITETLLVDAPEQARATMSLLQALGVRFSLDDFGTGYSSLAYLAQLPLDQLKIDQTFVKQLPDSRANAAIVESIIVLAQSLELEVIAEGVENVEQRAWLLAHGCRLYQGYYFARPMALEAFEARIMRRAL</sequence>
<feature type="domain" description="EAL" evidence="9">
    <location>
        <begin position="610"/>
        <end position="864"/>
    </location>
</feature>
<dbReference type="SUPFAM" id="SSF55073">
    <property type="entry name" value="Nucleotide cyclase"/>
    <property type="match status" value="1"/>
</dbReference>
<dbReference type="Pfam" id="PF02743">
    <property type="entry name" value="dCache_1"/>
    <property type="match status" value="1"/>
</dbReference>
<dbReference type="CDD" id="cd01949">
    <property type="entry name" value="GGDEF"/>
    <property type="match status" value="1"/>
</dbReference>
<dbReference type="InterPro" id="IPR033479">
    <property type="entry name" value="dCache_1"/>
</dbReference>
<dbReference type="Gene3D" id="3.30.450.20">
    <property type="entry name" value="PAS domain"/>
    <property type="match status" value="3"/>
</dbReference>
<dbReference type="SMART" id="SM00091">
    <property type="entry name" value="PAS"/>
    <property type="match status" value="1"/>
</dbReference>
<dbReference type="Gene3D" id="3.20.20.450">
    <property type="entry name" value="EAL domain"/>
    <property type="match status" value="1"/>
</dbReference>
<evidence type="ECO:0000259" key="8">
    <source>
        <dbReference type="PROSITE" id="PS50113"/>
    </source>
</evidence>
<evidence type="ECO:0000313" key="11">
    <source>
        <dbReference type="EMBL" id="MCS2610505.1"/>
    </source>
</evidence>
<dbReference type="Pfam" id="PF00990">
    <property type="entry name" value="GGDEF"/>
    <property type="match status" value="1"/>
</dbReference>
<dbReference type="PANTHER" id="PTHR44757">
    <property type="entry name" value="DIGUANYLATE CYCLASE DGCP"/>
    <property type="match status" value="1"/>
</dbReference>
<dbReference type="InterPro" id="IPR000160">
    <property type="entry name" value="GGDEF_dom"/>
</dbReference>
<feature type="transmembrane region" description="Helical" evidence="6">
    <location>
        <begin position="306"/>
        <end position="324"/>
    </location>
</feature>
<dbReference type="InterPro" id="IPR035919">
    <property type="entry name" value="EAL_sf"/>
</dbReference>
<name>A0ABT2EHB9_9GAMM</name>
<evidence type="ECO:0000256" key="2">
    <source>
        <dbReference type="ARBA" id="ARBA00022475"/>
    </source>
</evidence>
<dbReference type="CDD" id="cd00130">
    <property type="entry name" value="PAS"/>
    <property type="match status" value="1"/>
</dbReference>
<dbReference type="CDD" id="cd12915">
    <property type="entry name" value="PDC2_DGC_like"/>
    <property type="match status" value="1"/>
</dbReference>
<dbReference type="PROSITE" id="PS50883">
    <property type="entry name" value="EAL"/>
    <property type="match status" value="1"/>
</dbReference>
<evidence type="ECO:0000256" key="3">
    <source>
        <dbReference type="ARBA" id="ARBA00022692"/>
    </source>
</evidence>
<feature type="domain" description="PAC" evidence="8">
    <location>
        <begin position="377"/>
        <end position="431"/>
    </location>
</feature>
<dbReference type="InterPro" id="IPR052155">
    <property type="entry name" value="Biofilm_reg_signaling"/>
</dbReference>
<dbReference type="Proteomes" id="UP001165542">
    <property type="component" value="Unassembled WGS sequence"/>
</dbReference>
<comment type="caution">
    <text evidence="11">The sequence shown here is derived from an EMBL/GenBank/DDBJ whole genome shotgun (WGS) entry which is preliminary data.</text>
</comment>
<evidence type="ECO:0000259" key="10">
    <source>
        <dbReference type="PROSITE" id="PS50887"/>
    </source>
</evidence>
<evidence type="ECO:0000256" key="1">
    <source>
        <dbReference type="ARBA" id="ARBA00004651"/>
    </source>
</evidence>
<dbReference type="NCBIfam" id="TIGR00229">
    <property type="entry name" value="sensory_box"/>
    <property type="match status" value="1"/>
</dbReference>
<dbReference type="SMART" id="SM00267">
    <property type="entry name" value="GGDEF"/>
    <property type="match status" value="1"/>
</dbReference>
<dbReference type="InterPro" id="IPR001610">
    <property type="entry name" value="PAC"/>
</dbReference>
<keyword evidence="12" id="KW-1185">Reference proteome</keyword>
<evidence type="ECO:0000259" key="9">
    <source>
        <dbReference type="PROSITE" id="PS50883"/>
    </source>
</evidence>
<dbReference type="Gene3D" id="3.30.70.270">
    <property type="match status" value="1"/>
</dbReference>
<dbReference type="CDD" id="cd01948">
    <property type="entry name" value="EAL"/>
    <property type="match status" value="1"/>
</dbReference>
<dbReference type="SUPFAM" id="SSF141868">
    <property type="entry name" value="EAL domain-like"/>
    <property type="match status" value="1"/>
</dbReference>
<feature type="transmembrane region" description="Helical" evidence="6">
    <location>
        <begin position="263"/>
        <end position="285"/>
    </location>
</feature>
<organism evidence="11 12">
    <name type="scientific">Halomonas dongshanensis</name>
    <dbReference type="NCBI Taxonomy" id="2890835"/>
    <lineage>
        <taxon>Bacteria</taxon>
        <taxon>Pseudomonadati</taxon>
        <taxon>Pseudomonadota</taxon>
        <taxon>Gammaproteobacteria</taxon>
        <taxon>Oceanospirillales</taxon>
        <taxon>Halomonadaceae</taxon>
        <taxon>Halomonas</taxon>
    </lineage>
</organism>
<evidence type="ECO:0000313" key="12">
    <source>
        <dbReference type="Proteomes" id="UP001165542"/>
    </source>
</evidence>
<dbReference type="InterPro" id="IPR000014">
    <property type="entry name" value="PAS"/>
</dbReference>
<proteinExistence type="predicted"/>
<evidence type="ECO:0000256" key="6">
    <source>
        <dbReference type="SAM" id="Phobius"/>
    </source>
</evidence>
<protein>
    <submittedName>
        <fullName evidence="11">EAL domain-containing protein</fullName>
    </submittedName>
</protein>
<accession>A0ABT2EHB9</accession>
<dbReference type="SMART" id="SM00052">
    <property type="entry name" value="EAL"/>
    <property type="match status" value="1"/>
</dbReference>
<dbReference type="InterPro" id="IPR001633">
    <property type="entry name" value="EAL_dom"/>
</dbReference>
<dbReference type="CDD" id="cd12914">
    <property type="entry name" value="PDC1_DGC_like"/>
    <property type="match status" value="1"/>
</dbReference>
<dbReference type="PANTHER" id="PTHR44757:SF2">
    <property type="entry name" value="BIOFILM ARCHITECTURE MAINTENANCE PROTEIN MBAA"/>
    <property type="match status" value="1"/>
</dbReference>
<keyword evidence="5 6" id="KW-0472">Membrane</keyword>
<dbReference type="SMART" id="SM00086">
    <property type="entry name" value="PAC"/>
    <property type="match status" value="1"/>
</dbReference>
<comment type="subcellular location">
    <subcellularLocation>
        <location evidence="1">Cell membrane</location>
        <topology evidence="1">Multi-pass membrane protein</topology>
    </subcellularLocation>
</comment>
<dbReference type="NCBIfam" id="TIGR00254">
    <property type="entry name" value="GGDEF"/>
    <property type="match status" value="1"/>
</dbReference>
<dbReference type="Pfam" id="PF00563">
    <property type="entry name" value="EAL"/>
    <property type="match status" value="1"/>
</dbReference>
<dbReference type="EMBL" id="JAJISC010000006">
    <property type="protein sequence ID" value="MCS2610505.1"/>
    <property type="molecule type" value="Genomic_DNA"/>
</dbReference>
<dbReference type="InterPro" id="IPR029787">
    <property type="entry name" value="Nucleotide_cyclase"/>
</dbReference>
<evidence type="ECO:0000256" key="5">
    <source>
        <dbReference type="ARBA" id="ARBA00023136"/>
    </source>
</evidence>
<dbReference type="SUPFAM" id="SSF55785">
    <property type="entry name" value="PYP-like sensor domain (PAS domain)"/>
    <property type="match status" value="1"/>
</dbReference>
<dbReference type="PROSITE" id="PS50112">
    <property type="entry name" value="PAS"/>
    <property type="match status" value="1"/>
</dbReference>
<reference evidence="11" key="1">
    <citation type="submission" date="2021-11" db="EMBL/GenBank/DDBJ databases">
        <title>Halomonas sp., isolated from a coastal aquaculture zone in Dongshan Bay.</title>
        <authorList>
            <person name="Lin W."/>
        </authorList>
    </citation>
    <scope>NUCLEOTIDE SEQUENCE</scope>
    <source>
        <strain evidence="11">Yzlin-01</strain>
    </source>
</reference>
<dbReference type="PROSITE" id="PS50113">
    <property type="entry name" value="PAC"/>
    <property type="match status" value="1"/>
</dbReference>
<feature type="domain" description="PAS" evidence="7">
    <location>
        <begin position="304"/>
        <end position="351"/>
    </location>
</feature>
<keyword evidence="4 6" id="KW-1133">Transmembrane helix</keyword>